<dbReference type="PANTHER" id="PTHR33408">
    <property type="entry name" value="TRANSPOSASE"/>
    <property type="match status" value="1"/>
</dbReference>
<protein>
    <submittedName>
        <fullName evidence="2">IS1182 family transposase</fullName>
    </submittedName>
</protein>
<dbReference type="Pfam" id="PF13751">
    <property type="entry name" value="DDE_Tnp_1_6"/>
    <property type="match status" value="1"/>
</dbReference>
<organism evidence="2 3">
    <name type="scientific">Absicoccus porci</name>
    <dbReference type="NCBI Taxonomy" id="2486576"/>
    <lineage>
        <taxon>Bacteria</taxon>
        <taxon>Bacillati</taxon>
        <taxon>Bacillota</taxon>
        <taxon>Erysipelotrichia</taxon>
        <taxon>Erysipelotrichales</taxon>
        <taxon>Erysipelotrichaceae</taxon>
        <taxon>Absicoccus</taxon>
    </lineage>
</organism>
<evidence type="ECO:0000313" key="2">
    <source>
        <dbReference type="EMBL" id="RNM29149.1"/>
    </source>
</evidence>
<evidence type="ECO:0000313" key="3">
    <source>
        <dbReference type="Proteomes" id="UP000276568"/>
    </source>
</evidence>
<sequence length="457" mass="54721">MCGYVYLRKLASLCRYDIRFQFIMDGQTPSHMAFHRFIHDDLKIPIEEIFYDLNRYFEKNDTIDADILYIDGTKFEANANKMTFVWMKATKKFREKRWIRIMDRLQSLNRYCKKEELPYRFSILKEFSFEYLAEITDTLDRIMRSKHIEEQHGRGHAKHPLQRYKEGFVEDAEKILKYSIYYKLAKGRNSFSKTDPDATFMHMKYDYYNHTNVFKPGYNVQMGSSNGYIRHIYVSGDAYDLNTCIPFMEGYHRAYGCFPRKTPADAGYGSYDNYCYCKEHDIELYMKYNTMHKEQEKVTDKNRFKSCMMKPDEEGNIYCPQGHAFTLEQTKESVKGRYPRTIQFYHNEHCEGCPLRSQCTRSKHGRTLQRTDKLAEMQIEVRENLLTETGQVLMKQRSIQAEGIFGQIKQDQEYDRLWRRKETMVKLELLLVSIGHNLRKYHTHKMQKLKTNQKNHS</sequence>
<keyword evidence="3" id="KW-1185">Reference proteome</keyword>
<reference evidence="2 3" key="1">
    <citation type="submission" date="2018-11" db="EMBL/GenBank/DDBJ databases">
        <title>Clostridium sp. nov., a member of the family Erysipelotrichaceae isolated from pig faeces.</title>
        <authorList>
            <person name="Chang Y.-H."/>
        </authorList>
    </citation>
    <scope>NUCLEOTIDE SEQUENCE [LARGE SCALE GENOMIC DNA]</scope>
    <source>
        <strain evidence="2 3">YH-panp20</strain>
    </source>
</reference>
<dbReference type="PANTHER" id="PTHR33408:SF2">
    <property type="entry name" value="TRANSPOSASE DDE DOMAIN-CONTAINING PROTEIN"/>
    <property type="match status" value="1"/>
</dbReference>
<dbReference type="Proteomes" id="UP000276568">
    <property type="component" value="Unassembled WGS sequence"/>
</dbReference>
<gene>
    <name evidence="2" type="ORF">EDX97_10990</name>
</gene>
<accession>A0A3N0HWI5</accession>
<dbReference type="OrthoDB" id="9789070at2"/>
<dbReference type="EMBL" id="RJQC01000005">
    <property type="protein sequence ID" value="RNM29149.1"/>
    <property type="molecule type" value="Genomic_DNA"/>
</dbReference>
<evidence type="ECO:0000259" key="1">
    <source>
        <dbReference type="Pfam" id="PF13751"/>
    </source>
</evidence>
<dbReference type="InterPro" id="IPR025668">
    <property type="entry name" value="Tnp_DDE_dom"/>
</dbReference>
<dbReference type="RefSeq" id="WP_128521196.1">
    <property type="nucleotide sequence ID" value="NZ_RJQC01000005.1"/>
</dbReference>
<comment type="caution">
    <text evidence="2">The sequence shown here is derived from an EMBL/GenBank/DDBJ whole genome shotgun (WGS) entry which is preliminary data.</text>
</comment>
<proteinExistence type="predicted"/>
<dbReference type="AlphaFoldDB" id="A0A3N0HWI5"/>
<feature type="domain" description="Transposase DDE" evidence="1">
    <location>
        <begin position="318"/>
        <end position="442"/>
    </location>
</feature>
<name>A0A3N0HWI5_9FIRM</name>